<dbReference type="SUPFAM" id="SSF56801">
    <property type="entry name" value="Acetyl-CoA synthetase-like"/>
    <property type="match status" value="1"/>
</dbReference>
<dbReference type="PANTHER" id="PTHR45527:SF1">
    <property type="entry name" value="FATTY ACID SYNTHASE"/>
    <property type="match status" value="1"/>
</dbReference>
<name>A0A328B7M4_9CAUL</name>
<proteinExistence type="predicted"/>
<comment type="caution">
    <text evidence="2">The sequence shown here is derived from an EMBL/GenBank/DDBJ whole genome shotgun (WGS) entry which is preliminary data.</text>
</comment>
<dbReference type="InterPro" id="IPR000873">
    <property type="entry name" value="AMP-dep_synth/lig_dom"/>
</dbReference>
<dbReference type="InterPro" id="IPR042099">
    <property type="entry name" value="ANL_N_sf"/>
</dbReference>
<accession>A0A328B7M4</accession>
<evidence type="ECO:0000313" key="3">
    <source>
        <dbReference type="Proteomes" id="UP000249524"/>
    </source>
</evidence>
<gene>
    <name evidence="2" type="ORF">DJ019_17860</name>
</gene>
<dbReference type="GO" id="GO:0043041">
    <property type="term" value="P:amino acid activation for nonribosomal peptide biosynthetic process"/>
    <property type="evidence" value="ECO:0007669"/>
    <property type="project" value="TreeGrafter"/>
</dbReference>
<dbReference type="GO" id="GO:0031177">
    <property type="term" value="F:phosphopantetheine binding"/>
    <property type="evidence" value="ECO:0007669"/>
    <property type="project" value="TreeGrafter"/>
</dbReference>
<dbReference type="GO" id="GO:0044550">
    <property type="term" value="P:secondary metabolite biosynthetic process"/>
    <property type="evidence" value="ECO:0007669"/>
    <property type="project" value="TreeGrafter"/>
</dbReference>
<keyword evidence="3" id="KW-1185">Reference proteome</keyword>
<dbReference type="Pfam" id="PF00501">
    <property type="entry name" value="AMP-binding"/>
    <property type="match status" value="1"/>
</dbReference>
<organism evidence="2 3">
    <name type="scientific">Phenylobacterium kunshanense</name>
    <dbReference type="NCBI Taxonomy" id="1445034"/>
    <lineage>
        <taxon>Bacteria</taxon>
        <taxon>Pseudomonadati</taxon>
        <taxon>Pseudomonadota</taxon>
        <taxon>Alphaproteobacteria</taxon>
        <taxon>Caulobacterales</taxon>
        <taxon>Caulobacteraceae</taxon>
        <taxon>Phenylobacterium</taxon>
    </lineage>
</organism>
<evidence type="ECO:0000313" key="2">
    <source>
        <dbReference type="EMBL" id="RAK63133.1"/>
    </source>
</evidence>
<protein>
    <recommendedName>
        <fullName evidence="1">AMP-dependent synthetase/ligase domain-containing protein</fullName>
    </recommendedName>
</protein>
<dbReference type="EMBL" id="QFYS01000009">
    <property type="protein sequence ID" value="RAK63133.1"/>
    <property type="molecule type" value="Genomic_DNA"/>
</dbReference>
<dbReference type="PANTHER" id="PTHR45527">
    <property type="entry name" value="NONRIBOSOMAL PEPTIDE SYNTHETASE"/>
    <property type="match status" value="1"/>
</dbReference>
<dbReference type="Proteomes" id="UP000249524">
    <property type="component" value="Unassembled WGS sequence"/>
</dbReference>
<reference evidence="2 3" key="1">
    <citation type="submission" date="2018-05" db="EMBL/GenBank/DDBJ databases">
        <authorList>
            <person name="Lanie J.A."/>
            <person name="Ng W.-L."/>
            <person name="Kazmierczak K.M."/>
            <person name="Andrzejewski T.M."/>
            <person name="Davidsen T.M."/>
            <person name="Wayne K.J."/>
            <person name="Tettelin H."/>
            <person name="Glass J.I."/>
            <person name="Rusch D."/>
            <person name="Podicherti R."/>
            <person name="Tsui H.-C.T."/>
            <person name="Winkler M.E."/>
        </authorList>
    </citation>
    <scope>NUCLEOTIDE SEQUENCE [LARGE SCALE GENOMIC DNA]</scope>
    <source>
        <strain evidence="2 3">BUT-10</strain>
    </source>
</reference>
<feature type="domain" description="AMP-dependent synthetase/ligase" evidence="1">
    <location>
        <begin position="159"/>
        <end position="370"/>
    </location>
</feature>
<dbReference type="Gene3D" id="3.40.50.12780">
    <property type="entry name" value="N-terminal domain of ligase-like"/>
    <property type="match status" value="1"/>
</dbReference>
<sequence length="599" mass="64039">MGLLRKAEFGTVVCSTGGQRSMTASSKRVTDAFLALPPSHIVLSEDDRDFTRAQIGDCAGWIATELRTSPQLEYVFIASSRPSIVISAVLGCWLQGRCPIVLDNLPGDPWPGAEFEAQALLVVDAGFRPDLDLPELPSRPIVVFGNESAPLGGQVAGRLAYGVRTSGTTGAPRIALNTWAGLQNRLTWMVDELGSGRPPVIGLCTPLAFDSFFWQFTMPILLRGRAQCGATPYTRSLPDLRTHLSQGRLNWIDVTPSVMRMLLDDAELSAGGCAQVELVVLGGESTTSSLLEAVRTRFPAARILNLYGPSECAIGSVFADLTAHSGDAVPIGRPIPNTQAFLANPLVGGGGVTVEGELVLAGVCVGEGYLGAPEQTAARFTKTGGRVTYRTGDICRQDAEGDLYFIRRAGRDMADLADFKARGVRHDLRPWISGVAAALCVSDWTYRIQSVGQESEVLFDLHISDKSHAPGVGELLSALGANAPPHGVTGAVRLVVPSIGASGKQTSEQLVEFRFPLQGQTIKTADANDLSSWLETLFPQAEHIRSYRDAGGDSLDAYKLVLAAEELGIEVSFEDLLSDMPLSEVIVGALRRKSRDASH</sequence>
<evidence type="ECO:0000259" key="1">
    <source>
        <dbReference type="Pfam" id="PF00501"/>
    </source>
</evidence>
<dbReference type="GO" id="GO:0005737">
    <property type="term" value="C:cytoplasm"/>
    <property type="evidence" value="ECO:0007669"/>
    <property type="project" value="TreeGrafter"/>
</dbReference>
<dbReference type="AlphaFoldDB" id="A0A328B7M4"/>